<dbReference type="EMBL" id="BSUL01000001">
    <property type="protein sequence ID" value="GMA29115.1"/>
    <property type="molecule type" value="Genomic_DNA"/>
</dbReference>
<comment type="caution">
    <text evidence="3">The sequence shown here is derived from an EMBL/GenBank/DDBJ whole genome shotgun (WGS) entry which is preliminary data.</text>
</comment>
<evidence type="ECO:0000313" key="3">
    <source>
        <dbReference type="EMBL" id="GMA29115.1"/>
    </source>
</evidence>
<evidence type="ECO:0000256" key="1">
    <source>
        <dbReference type="ARBA" id="ARBA00038310"/>
    </source>
</evidence>
<reference evidence="3 4" key="1">
    <citation type="journal article" date="2014" name="Int. J. Syst. Evol. Microbiol.">
        <title>Complete genome sequence of Corynebacterium casei LMG S-19264T (=DSM 44701T), isolated from a smear-ripened cheese.</title>
        <authorList>
            <consortium name="US DOE Joint Genome Institute (JGI-PGF)"/>
            <person name="Walter F."/>
            <person name="Albersmeier A."/>
            <person name="Kalinowski J."/>
            <person name="Ruckert C."/>
        </authorList>
    </citation>
    <scope>NUCLEOTIDE SEQUENCE [LARGE SCALE GENOMIC DNA]</scope>
    <source>
        <strain evidence="3 4">NBRC 112289</strain>
    </source>
</reference>
<comment type="similarity">
    <text evidence="1">Belongs to the metallo-dependent hydrolases superfamily.</text>
</comment>
<dbReference type="PANTHER" id="PTHR43569">
    <property type="entry name" value="AMIDOHYDROLASE"/>
    <property type="match status" value="1"/>
</dbReference>
<dbReference type="Gene3D" id="3.20.20.140">
    <property type="entry name" value="Metal-dependent hydrolases"/>
    <property type="match status" value="1"/>
</dbReference>
<dbReference type="InterPro" id="IPR006680">
    <property type="entry name" value="Amidohydro-rel"/>
</dbReference>
<proteinExistence type="inferred from homology"/>
<dbReference type="InterPro" id="IPR032466">
    <property type="entry name" value="Metal_Hydrolase"/>
</dbReference>
<dbReference type="SUPFAM" id="SSF51556">
    <property type="entry name" value="Metallo-dependent hydrolases"/>
    <property type="match status" value="1"/>
</dbReference>
<sequence>MPRYAGPIVDAHHHFWEPSLGRNPWLLPGVDIGFRYGPYESIKRDYLPPDMARDTEGLRVVSTVTMETEWDLDDPVGEMDHIRSVQERFGLPDAAVGHAVLDDPGVEAVLAAFTERRIVRAVRNKPGQAASASVASAHRTKLDDPAWQRGYAMLERYGLDFELQTAWWHLDRAEALAERHPGLPVTINHTALPSDRSEEGLSGWEAAIRSIARLEHVHLKVSGIGLQGVPWTAGNNRRIVETAIEVFGVERVMFASNFPVDGLAGGYAEIMGGFLEITEGFAEHEQHAMFAGNAVTRYRLDPGVLERPSLAERWPA</sequence>
<dbReference type="PANTHER" id="PTHR43569:SF1">
    <property type="entry name" value="BLL3371 PROTEIN"/>
    <property type="match status" value="1"/>
</dbReference>
<protein>
    <recommendedName>
        <fullName evidence="2">Amidohydrolase-related domain-containing protein</fullName>
    </recommendedName>
</protein>
<feature type="domain" description="Amidohydrolase-related" evidence="2">
    <location>
        <begin position="9"/>
        <end position="300"/>
    </location>
</feature>
<evidence type="ECO:0000313" key="4">
    <source>
        <dbReference type="Proteomes" id="UP001157160"/>
    </source>
</evidence>
<accession>A0AA37XC17</accession>
<dbReference type="AlphaFoldDB" id="A0AA37XC17"/>
<dbReference type="Proteomes" id="UP001157160">
    <property type="component" value="Unassembled WGS sequence"/>
</dbReference>
<dbReference type="GO" id="GO:0016787">
    <property type="term" value="F:hydrolase activity"/>
    <property type="evidence" value="ECO:0007669"/>
    <property type="project" value="InterPro"/>
</dbReference>
<dbReference type="RefSeq" id="WP_284232918.1">
    <property type="nucleotide sequence ID" value="NZ_BSUL01000001.1"/>
</dbReference>
<organism evidence="3 4">
    <name type="scientific">Arenivirga flava</name>
    <dbReference type="NCBI Taxonomy" id="1930060"/>
    <lineage>
        <taxon>Bacteria</taxon>
        <taxon>Bacillati</taxon>
        <taxon>Actinomycetota</taxon>
        <taxon>Actinomycetes</taxon>
        <taxon>Micrococcales</taxon>
        <taxon>Microbacteriaceae</taxon>
        <taxon>Arenivirga</taxon>
    </lineage>
</organism>
<name>A0AA37XC17_9MICO</name>
<dbReference type="Pfam" id="PF04909">
    <property type="entry name" value="Amidohydro_2"/>
    <property type="match status" value="1"/>
</dbReference>
<gene>
    <name evidence="3" type="ORF">GCM10025874_23680</name>
</gene>
<dbReference type="InterPro" id="IPR052350">
    <property type="entry name" value="Metallo-dep_Lactonases"/>
</dbReference>
<keyword evidence="4" id="KW-1185">Reference proteome</keyword>
<evidence type="ECO:0000259" key="2">
    <source>
        <dbReference type="Pfam" id="PF04909"/>
    </source>
</evidence>